<dbReference type="InterPro" id="IPR036397">
    <property type="entry name" value="RNaseH_sf"/>
</dbReference>
<dbReference type="EMBL" id="CP000967">
    <property type="protein sequence ID" value="ACD60681.1"/>
    <property type="molecule type" value="Genomic_DNA"/>
</dbReference>
<reference evidence="2 3" key="1">
    <citation type="journal article" date="2008" name="BMC Genomics">
        <title>Genome sequence and rapid evolution of the rice pathogen Xanthomonas oryzae pv. oryzae PXO99A.</title>
        <authorList>
            <person name="Salzberg S.L."/>
            <person name="Sommer D.D."/>
            <person name="Schatz M.C."/>
            <person name="Phillippy A.M."/>
            <person name="Rabinowicz P.D."/>
            <person name="Tsuge S."/>
            <person name="Furutani A."/>
            <person name="Ochiai H."/>
            <person name="Delcher A.L."/>
            <person name="Kelley D."/>
            <person name="Madupu R."/>
            <person name="Puiu D."/>
            <person name="Radune D."/>
            <person name="Shumway M."/>
            <person name="Trapnell C."/>
            <person name="Aparna G."/>
            <person name="Jha G."/>
            <person name="Pandey A."/>
            <person name="Patil P.B."/>
            <person name="Ishihara H."/>
            <person name="Meyer D.F."/>
            <person name="Szurek B."/>
            <person name="Verdier V."/>
            <person name="Koebnik R."/>
            <person name="Dow J.M."/>
            <person name="Ryan R.P."/>
            <person name="Hirata H."/>
            <person name="Tsuyumu S."/>
            <person name="Won Lee S."/>
            <person name="Seo Y.S."/>
            <person name="Sriariyanum M."/>
            <person name="Ronald P.C."/>
            <person name="Sonti R.V."/>
            <person name="Van Sluys M.A."/>
            <person name="Leach J.E."/>
            <person name="White F.F."/>
            <person name="Bogdanove A.J."/>
        </authorList>
    </citation>
    <scope>NUCLEOTIDE SEQUENCE [LARGE SCALE GENOMIC DNA]</scope>
    <source>
        <strain evidence="2 3">PXO99A</strain>
    </source>
</reference>
<dbReference type="Gene3D" id="3.30.420.10">
    <property type="entry name" value="Ribonuclease H-like superfamily/Ribonuclease H"/>
    <property type="match status" value="1"/>
</dbReference>
<name>A0A0K0GPG4_XANOP</name>
<dbReference type="GO" id="GO:0003676">
    <property type="term" value="F:nucleic acid binding"/>
    <property type="evidence" value="ECO:0007669"/>
    <property type="project" value="InterPro"/>
</dbReference>
<dbReference type="SUPFAM" id="SSF53098">
    <property type="entry name" value="Ribonuclease H-like"/>
    <property type="match status" value="1"/>
</dbReference>
<dbReference type="PANTHER" id="PTHR46889">
    <property type="entry name" value="TRANSPOSASE INSF FOR INSERTION SEQUENCE IS3B-RELATED"/>
    <property type="match status" value="1"/>
</dbReference>
<evidence type="ECO:0000313" key="2">
    <source>
        <dbReference type="EMBL" id="ACD60681.1"/>
    </source>
</evidence>
<sequence>MKRFIDDHRDVHGVEPICKVLPIAPSTYYAHAAQRSDPELRSARAKTDEALMPEIRRVWDENFQVYGVRQLWRQMRREQFAVARCTVQRLMKRQGLRGVIRGKAVRTTVSDAKAPCPLDHVNRQFTSDRPNALWVSDFTDVSTWQGWICVAFVIDVFARRIVGWKASPSMRTELVLDALEQALHARKPVGSERVIHHSDRGVQYVSIRYTERLAEAGLEPSVGSVSDSYDNALAETINGLCKAEVIRRPPILSSSRV</sequence>
<feature type="domain" description="Integrase catalytic" evidence="1">
    <location>
        <begin position="126"/>
        <end position="257"/>
    </location>
</feature>
<dbReference type="InterPro" id="IPR025948">
    <property type="entry name" value="HTH-like_dom"/>
</dbReference>
<gene>
    <name evidence="2" type="ordered locus">PXO_02392</name>
</gene>
<dbReference type="KEGG" id="xop:PXO_02392"/>
<dbReference type="PROSITE" id="PS50994">
    <property type="entry name" value="INTEGRASE"/>
    <property type="match status" value="1"/>
</dbReference>
<proteinExistence type="predicted"/>
<dbReference type="HOGENOM" id="CLU_027402_4_0_6"/>
<dbReference type="NCBIfam" id="NF033516">
    <property type="entry name" value="transpos_IS3"/>
    <property type="match status" value="1"/>
</dbReference>
<evidence type="ECO:0000313" key="3">
    <source>
        <dbReference type="Proteomes" id="UP000001740"/>
    </source>
</evidence>
<dbReference type="AlphaFoldDB" id="A0A0K0GPG4"/>
<dbReference type="InterPro" id="IPR050900">
    <property type="entry name" value="Transposase_IS3/IS150/IS904"/>
</dbReference>
<dbReference type="Pfam" id="PF00665">
    <property type="entry name" value="rve"/>
    <property type="match status" value="1"/>
</dbReference>
<dbReference type="eggNOG" id="COG2801">
    <property type="taxonomic scope" value="Bacteria"/>
</dbReference>
<dbReference type="GO" id="GO:0015074">
    <property type="term" value="P:DNA integration"/>
    <property type="evidence" value="ECO:0007669"/>
    <property type="project" value="InterPro"/>
</dbReference>
<dbReference type="InterPro" id="IPR048020">
    <property type="entry name" value="Transpos_IS3"/>
</dbReference>
<dbReference type="InterPro" id="IPR012337">
    <property type="entry name" value="RNaseH-like_sf"/>
</dbReference>
<protein>
    <submittedName>
        <fullName evidence="2">ISPsy21, transposase OrfB</fullName>
    </submittedName>
</protein>
<dbReference type="Pfam" id="PF13276">
    <property type="entry name" value="HTH_21"/>
    <property type="match status" value="1"/>
</dbReference>
<accession>A0A0K0GPG4</accession>
<dbReference type="PANTHER" id="PTHR46889:SF4">
    <property type="entry name" value="TRANSPOSASE INSO FOR INSERTION SEQUENCE ELEMENT IS911B-RELATED"/>
    <property type="match status" value="1"/>
</dbReference>
<dbReference type="Proteomes" id="UP000001740">
    <property type="component" value="Chromosome"/>
</dbReference>
<evidence type="ECO:0000259" key="1">
    <source>
        <dbReference type="PROSITE" id="PS50994"/>
    </source>
</evidence>
<organism evidence="2 3">
    <name type="scientific">Xanthomonas oryzae pv. oryzae (strain PXO99A)</name>
    <dbReference type="NCBI Taxonomy" id="360094"/>
    <lineage>
        <taxon>Bacteria</taxon>
        <taxon>Pseudomonadati</taxon>
        <taxon>Pseudomonadota</taxon>
        <taxon>Gammaproteobacteria</taxon>
        <taxon>Lysobacterales</taxon>
        <taxon>Lysobacteraceae</taxon>
        <taxon>Xanthomonas</taxon>
    </lineage>
</organism>
<dbReference type="InterPro" id="IPR001584">
    <property type="entry name" value="Integrase_cat-core"/>
</dbReference>